<accession>A0A6V7NFA5</accession>
<keyword evidence="11" id="KW-0472">Membrane</keyword>
<keyword evidence="8" id="KW-0560">Oxidoreductase</keyword>
<evidence type="ECO:0000256" key="8">
    <source>
        <dbReference type="ARBA" id="ARBA00023002"/>
    </source>
</evidence>
<dbReference type="SUPFAM" id="SSF48264">
    <property type="entry name" value="Cytochrome P450"/>
    <property type="match status" value="1"/>
</dbReference>
<reference evidence="12" key="1">
    <citation type="submission" date="2020-07" db="EMBL/GenBank/DDBJ databases">
        <authorList>
            <person name="Lin J."/>
        </authorList>
    </citation>
    <scope>NUCLEOTIDE SEQUENCE</scope>
</reference>
<dbReference type="GO" id="GO:0016020">
    <property type="term" value="C:membrane"/>
    <property type="evidence" value="ECO:0007669"/>
    <property type="project" value="UniProtKB-SubCell"/>
</dbReference>
<keyword evidence="9" id="KW-0408">Iron</keyword>
<evidence type="ECO:0000256" key="6">
    <source>
        <dbReference type="ARBA" id="ARBA00022723"/>
    </source>
</evidence>
<comment type="subcellular location">
    <subcellularLocation>
        <location evidence="2">Membrane</location>
        <topology evidence="2">Single-pass membrane protein</topology>
    </subcellularLocation>
</comment>
<protein>
    <submittedName>
        <fullName evidence="12">Uncharacterized protein</fullName>
    </submittedName>
</protein>
<organism evidence="12">
    <name type="scientific">Ananas comosus var. bracteatus</name>
    <name type="common">red pineapple</name>
    <dbReference type="NCBI Taxonomy" id="296719"/>
    <lineage>
        <taxon>Eukaryota</taxon>
        <taxon>Viridiplantae</taxon>
        <taxon>Streptophyta</taxon>
        <taxon>Embryophyta</taxon>
        <taxon>Tracheophyta</taxon>
        <taxon>Spermatophyta</taxon>
        <taxon>Magnoliopsida</taxon>
        <taxon>Liliopsida</taxon>
        <taxon>Poales</taxon>
        <taxon>Bromeliaceae</taxon>
        <taxon>Bromelioideae</taxon>
        <taxon>Ananas</taxon>
    </lineage>
</organism>
<keyword evidence="7" id="KW-1133">Transmembrane helix</keyword>
<dbReference type="GO" id="GO:0020037">
    <property type="term" value="F:heme binding"/>
    <property type="evidence" value="ECO:0007669"/>
    <property type="project" value="InterPro"/>
</dbReference>
<evidence type="ECO:0000256" key="10">
    <source>
        <dbReference type="ARBA" id="ARBA00023033"/>
    </source>
</evidence>
<evidence type="ECO:0000256" key="5">
    <source>
        <dbReference type="ARBA" id="ARBA00022692"/>
    </source>
</evidence>
<evidence type="ECO:0000256" key="1">
    <source>
        <dbReference type="ARBA" id="ARBA00001971"/>
    </source>
</evidence>
<keyword evidence="4" id="KW-0349">Heme</keyword>
<dbReference type="GO" id="GO:0004497">
    <property type="term" value="F:monooxygenase activity"/>
    <property type="evidence" value="ECO:0007669"/>
    <property type="project" value="UniProtKB-KW"/>
</dbReference>
<name>A0A6V7NFA5_ANACO</name>
<dbReference type="Gene3D" id="1.10.630.10">
    <property type="entry name" value="Cytochrome P450"/>
    <property type="match status" value="1"/>
</dbReference>
<dbReference type="PANTHER" id="PTHR47944:SF10">
    <property type="entry name" value="CYTOCHROME P450 98A9"/>
    <property type="match status" value="1"/>
</dbReference>
<evidence type="ECO:0000256" key="2">
    <source>
        <dbReference type="ARBA" id="ARBA00004167"/>
    </source>
</evidence>
<keyword evidence="10" id="KW-0503">Monooxygenase</keyword>
<evidence type="ECO:0000256" key="11">
    <source>
        <dbReference type="ARBA" id="ARBA00023136"/>
    </source>
</evidence>
<dbReference type="GO" id="GO:0005506">
    <property type="term" value="F:iron ion binding"/>
    <property type="evidence" value="ECO:0007669"/>
    <property type="project" value="InterPro"/>
</dbReference>
<gene>
    <name evidence="12" type="ORF">CB5_LOCUS476</name>
</gene>
<keyword evidence="5" id="KW-0812">Transmembrane</keyword>
<dbReference type="InterPro" id="IPR036396">
    <property type="entry name" value="Cyt_P450_sf"/>
</dbReference>
<proteinExistence type="inferred from homology"/>
<evidence type="ECO:0000256" key="7">
    <source>
        <dbReference type="ARBA" id="ARBA00022989"/>
    </source>
</evidence>
<dbReference type="AlphaFoldDB" id="A0A6V7NFA5"/>
<dbReference type="GO" id="GO:0016705">
    <property type="term" value="F:oxidoreductase activity, acting on paired donors, with incorporation or reduction of molecular oxygen"/>
    <property type="evidence" value="ECO:0007669"/>
    <property type="project" value="InterPro"/>
</dbReference>
<dbReference type="PANTHER" id="PTHR47944">
    <property type="entry name" value="CYTOCHROME P450 98A9"/>
    <property type="match status" value="1"/>
</dbReference>
<comment type="cofactor">
    <cofactor evidence="1">
        <name>heme</name>
        <dbReference type="ChEBI" id="CHEBI:30413"/>
    </cofactor>
</comment>
<dbReference type="EMBL" id="LR862129">
    <property type="protein sequence ID" value="CAD1817265.1"/>
    <property type="molecule type" value="Genomic_DNA"/>
</dbReference>
<evidence type="ECO:0000256" key="9">
    <source>
        <dbReference type="ARBA" id="ARBA00023004"/>
    </source>
</evidence>
<evidence type="ECO:0000256" key="4">
    <source>
        <dbReference type="ARBA" id="ARBA00022617"/>
    </source>
</evidence>
<evidence type="ECO:0000256" key="3">
    <source>
        <dbReference type="ARBA" id="ARBA00010617"/>
    </source>
</evidence>
<keyword evidence="6" id="KW-0479">Metal-binding</keyword>
<evidence type="ECO:0000313" key="12">
    <source>
        <dbReference type="EMBL" id="CAD1817265.1"/>
    </source>
</evidence>
<comment type="similarity">
    <text evidence="3">Belongs to the cytochrome P450 family.</text>
</comment>
<sequence>MVEWAMSEVIRNLCQRVPSATPIDPSHAPSQGQCDVKLDSYDIPKGSNLVRNLASRVKTREYLGNHTLSEALEWPFKFRPKWLKEENIDIKGHDFRVLPFEVGWRFCPEHKLGINLALLDGVGLGNVGMEKNSGIVTFMRTPLLAVAVSRLLSHLYKHVLVDL</sequence>